<dbReference type="Proteomes" id="UP000044026">
    <property type="component" value="Unassembled WGS sequence"/>
</dbReference>
<dbReference type="PANTHER" id="PTHR37841">
    <property type="entry name" value="GLR2918 PROTEIN"/>
    <property type="match status" value="1"/>
</dbReference>
<evidence type="ECO:0000313" key="2">
    <source>
        <dbReference type="Proteomes" id="UP000044026"/>
    </source>
</evidence>
<dbReference type="Pfam" id="PF14903">
    <property type="entry name" value="WG_beta_rep"/>
    <property type="match status" value="3"/>
</dbReference>
<dbReference type="InterPro" id="IPR032774">
    <property type="entry name" value="WG_beta_rep"/>
</dbReference>
<name>A0A0B7H1M3_9FLAO</name>
<dbReference type="PANTHER" id="PTHR37841:SF1">
    <property type="entry name" value="DUF3298 DOMAIN-CONTAINING PROTEIN"/>
    <property type="match status" value="1"/>
</dbReference>
<dbReference type="AlphaFoldDB" id="A0A0B7H1M3"/>
<organism evidence="1 2">
    <name type="scientific">Capnocytophaga canimorsus</name>
    <dbReference type="NCBI Taxonomy" id="28188"/>
    <lineage>
        <taxon>Bacteria</taxon>
        <taxon>Pseudomonadati</taxon>
        <taxon>Bacteroidota</taxon>
        <taxon>Flavobacteriia</taxon>
        <taxon>Flavobacteriales</taxon>
        <taxon>Flavobacteriaceae</taxon>
        <taxon>Capnocytophaga</taxon>
    </lineage>
</organism>
<reference evidence="1 2" key="1">
    <citation type="submission" date="2015-01" db="EMBL/GenBank/DDBJ databases">
        <authorList>
            <person name="Xiang T."/>
            <person name="Song Y."/>
            <person name="Huang L."/>
            <person name="Wang B."/>
            <person name="Wu P."/>
        </authorList>
    </citation>
    <scope>NUCLEOTIDE SEQUENCE [LARGE SCALE GENOMIC DNA]</scope>
    <source>
        <strain evidence="1 2">Cc12</strain>
    </source>
</reference>
<accession>A0A0B7H1M3</accession>
<evidence type="ECO:0000313" key="1">
    <source>
        <dbReference type="EMBL" id="CEN33240.1"/>
    </source>
</evidence>
<protein>
    <recommendedName>
        <fullName evidence="3">KWG Leptospira</fullName>
    </recommendedName>
</protein>
<sequence>MKNTKRLNKKLTAIKKDGKWGIFKRKRLIVPYKYDDIGSLSSDGLVAVIQNGKKGFINKRGKEIISLVYDNISGNFLGGIAKVGINGKQGYINTKGEEIIPIQYDWVDDYFNDKTGTLTVERDGKRFEVNMRNECEANCP</sequence>
<evidence type="ECO:0008006" key="3">
    <source>
        <dbReference type="Google" id="ProtNLM"/>
    </source>
</evidence>
<proteinExistence type="predicted"/>
<dbReference type="EMBL" id="CDOE01000032">
    <property type="protein sequence ID" value="CEN33240.1"/>
    <property type="molecule type" value="Genomic_DNA"/>
</dbReference>
<gene>
    <name evidence="1" type="ORF">CCAN12_380006</name>
</gene>
<dbReference type="SUPFAM" id="SSF69360">
    <property type="entry name" value="Cell wall binding repeat"/>
    <property type="match status" value="1"/>
</dbReference>